<organism evidence="7 8">
    <name type="scientific">Cafeteria roenbergensis</name>
    <name type="common">Marine flagellate</name>
    <dbReference type="NCBI Taxonomy" id="33653"/>
    <lineage>
        <taxon>Eukaryota</taxon>
        <taxon>Sar</taxon>
        <taxon>Stramenopiles</taxon>
        <taxon>Bigyra</taxon>
        <taxon>Opalozoa</taxon>
        <taxon>Bicosoecida</taxon>
        <taxon>Cafeteriaceae</taxon>
        <taxon>Cafeteria</taxon>
    </lineage>
</organism>
<dbReference type="InterPro" id="IPR016137">
    <property type="entry name" value="RGS"/>
</dbReference>
<comment type="caution">
    <text evidence="7">The sequence shown here is derived from an EMBL/GenBank/DDBJ whole genome shotgun (WGS) entry which is preliminary data.</text>
</comment>
<sequence>MRRFEQLRRRLLEARERDGRRKRQTEFGNSKLRTALFVQFNKDRARRAVEAAVYEGDYDAVLRAVDAGGSANHVTRRGFTLLCTLCRAGKAEHVAALIALGADPNLPSPRDGVTPLVLAARLRDVRLMGAILEAGKDRGLDLNRPAVLDRDRHEGATALMVLAAYGAVAAPLMVRMLDAGAAPDAVTWRGRTALSFACRFRRLATARLLLEEGALPTHMDKGGFTPVDWLRCAVLERVRAADGQGAGSRAAALLAGRLTEEEILNGSLSTLGQEARTDRDRALQRQSRVVFAPDTADKEELCGNCHELPARFKSLNTNTRLCQRCVLWLHKQPGMRHHRIKPLVPSQSAKGLRVRRVEEEAVGAAFLGGGLMGGRAAGSTLLESLRLGRALVAGMRAATDVAERDRRAKAEASRAAAAAEGSENLTALERVARARAAREAAQRQAKEEATGGSLIDRMRKARTDAKRAAAAETHSLDNDRRQLAFLEREDLLDEGDPALAEMRARVAAGEPRRAEALRRAKEVELDAVSRLVNPMEGGRGAAKGGFVRPGSRAWLAMAQWGRAEELVASAKLAGRGGDGQQAGEEDDDSVGGAEGDGDGDEGVDGDGDGPPTSVEAAAASVREQAEEAKRKRRREVLVASGVPLDRLADADDTGLLRAARRGGAGDVGARADQATTAAAHGYSGAVVLAAGEHPSGPRTDMLTGVSNLPGALAGAYGGRDGTAPRLTDEQRDREAVARYSRALALIGANGKEEAHGGRPGESLLDPMRGHGQAKAAAARAAATDSVFEAAGLDPHGVGANRNAKREQQLRKAALAQRRAAREAAKRRAQEAARQRVQAMHRDPPELDLAIFFSKHKRFGEAEKVVRGVMAEQVRVLGVADRAVALTFAVSCLVSREQGRAAESERSLEQAKDILAAFGAHPASSDAVRVAIEEGKVIRAAGRSSEEVAHLRGRIQAAHRVQTVRANGKAAVLARLHSGKASSHSDHEALVEAERAARAEVDGVTEVIPQPEVDKGLEQLRQALQAARESFERECMLDEDDIEQKRVAKASKRARRASVTAQRDMQWRIRRGSVSVQRGQAQRKVKEAGAAAARRARASVFEAKGDGTNEEEASDEELADGAGEAGRTYQVRLRPSREELEALVEEPRWRELLRKHMKGEGCEGEMDFLVAAAAFRERALAAAAGGGMPSSVGEEASRLNQRYIASGSLSTVPVGMRRRVREELETGANPDTFDEVLRVVRVSIVRGPLRRFWVSKRGLRYRAERALSIGLPAWTLEQVSKLAAPSKAELVARLQSWCRGVVAQIKFGLMLRAARLQAEEEGRAEPGTTLAIAARAAEARDTRRQARRARLRRRRGLPSQEEEATDAAESAAAAGRPAWMPQSTSVDGDDLDGAGENAARAPSEAAEGDAAGFGAGGFGPEATARAQAEAAGGPPADAASPAGPEQGDHDAHPSHQSAGHYDEAGNWVDTPSGYYDEAGNWVDTSTGYYDQAGNWVDLTQGYYDEAGNWIDPAAQALGYYDEAGNWVDTSGQQAAGYYDEAGNWVDTPSGYYDEAGNWVDTSTGYYDQAGNWVAMDPHSAGYYDESGAWVGAQSGDAAHDPSQLRPDVVSVDEYGYQHTATGYYDPSGVFFAYEEAGEAAAGASAQADGGMPADGTEWGGLGGAVQYDEQWGYHDDGGYWDAENQYVPWPTSGADASTGGSEAQGEAGEAKPAAETTAGHSDAEQASPDSERGGEVAPDSATTGAPSSAEEPTPADADPAAQHGAAGANPSEA</sequence>
<feature type="compositionally biased region" description="Basic residues" evidence="5">
    <location>
        <begin position="1344"/>
        <end position="1355"/>
    </location>
</feature>
<name>A0A5A8EA34_CAFRO</name>
<evidence type="ECO:0000256" key="1">
    <source>
        <dbReference type="ARBA" id="ARBA00022737"/>
    </source>
</evidence>
<dbReference type="InterPro" id="IPR044926">
    <property type="entry name" value="RGS_subdomain_2"/>
</dbReference>
<evidence type="ECO:0000256" key="3">
    <source>
        <dbReference type="PROSITE-ProRule" id="PRU00023"/>
    </source>
</evidence>
<feature type="compositionally biased region" description="Basic and acidic residues" evidence="5">
    <location>
        <begin position="456"/>
        <end position="474"/>
    </location>
</feature>
<dbReference type="Proteomes" id="UP000322899">
    <property type="component" value="Unassembled WGS sequence"/>
</dbReference>
<feature type="region of interest" description="Disordered" evidence="5">
    <location>
        <begin position="439"/>
        <end position="474"/>
    </location>
</feature>
<dbReference type="InterPro" id="IPR050889">
    <property type="entry name" value="Dendritic_Spine_Reg/Scaffold"/>
</dbReference>
<feature type="region of interest" description="Disordered" evidence="5">
    <location>
        <begin position="573"/>
        <end position="633"/>
    </location>
</feature>
<feature type="region of interest" description="Disordered" evidence="5">
    <location>
        <begin position="1334"/>
        <end position="1464"/>
    </location>
</feature>
<feature type="compositionally biased region" description="Acidic residues" evidence="5">
    <location>
        <begin position="1107"/>
        <end position="1118"/>
    </location>
</feature>
<proteinExistence type="predicted"/>
<reference evidence="7 8" key="1">
    <citation type="submission" date="2019-07" db="EMBL/GenBank/DDBJ databases">
        <title>Genomes of Cafeteria roenbergensis.</title>
        <authorList>
            <person name="Fischer M.G."/>
            <person name="Hackl T."/>
            <person name="Roman M."/>
        </authorList>
    </citation>
    <scope>NUCLEOTIDE SEQUENCE [LARGE SCALE GENOMIC DNA]</scope>
    <source>
        <strain evidence="7 8">E4-10P</strain>
    </source>
</reference>
<dbReference type="EMBL" id="VLTO01000042">
    <property type="protein sequence ID" value="KAA0172850.1"/>
    <property type="molecule type" value="Genomic_DNA"/>
</dbReference>
<feature type="repeat" description="ANK" evidence="3">
    <location>
        <begin position="189"/>
        <end position="221"/>
    </location>
</feature>
<dbReference type="Gene3D" id="1.10.167.10">
    <property type="entry name" value="Regulator of G-protein Signalling 4, domain 2"/>
    <property type="match status" value="1"/>
</dbReference>
<protein>
    <recommendedName>
        <fullName evidence="6">RGS domain-containing protein</fullName>
    </recommendedName>
</protein>
<dbReference type="PANTHER" id="PTHR24166:SF48">
    <property type="entry name" value="PROTEIN VAPYRIN"/>
    <property type="match status" value="1"/>
</dbReference>
<dbReference type="InterPro" id="IPR002110">
    <property type="entry name" value="Ankyrin_rpt"/>
</dbReference>
<feature type="compositionally biased region" description="Basic and acidic residues" evidence="5">
    <location>
        <begin position="439"/>
        <end position="449"/>
    </location>
</feature>
<feature type="compositionally biased region" description="Low complexity" evidence="5">
    <location>
        <begin position="1748"/>
        <end position="1772"/>
    </location>
</feature>
<keyword evidence="2 3" id="KW-0040">ANK repeat</keyword>
<evidence type="ECO:0000313" key="8">
    <source>
        <dbReference type="Proteomes" id="UP000322899"/>
    </source>
</evidence>
<dbReference type="PANTHER" id="PTHR24166">
    <property type="entry name" value="ROLLING PEBBLES, ISOFORM B"/>
    <property type="match status" value="1"/>
</dbReference>
<keyword evidence="4" id="KW-0175">Coiled coil</keyword>
<evidence type="ECO:0000256" key="5">
    <source>
        <dbReference type="SAM" id="MobiDB-lite"/>
    </source>
</evidence>
<dbReference type="SUPFAM" id="SSF48097">
    <property type="entry name" value="Regulator of G-protein signaling, RGS"/>
    <property type="match status" value="1"/>
</dbReference>
<evidence type="ECO:0000256" key="4">
    <source>
        <dbReference type="SAM" id="Coils"/>
    </source>
</evidence>
<evidence type="ECO:0000256" key="2">
    <source>
        <dbReference type="ARBA" id="ARBA00023043"/>
    </source>
</evidence>
<dbReference type="SMART" id="SM00248">
    <property type="entry name" value="ANK"/>
    <property type="match status" value="4"/>
</dbReference>
<dbReference type="SMART" id="SM00315">
    <property type="entry name" value="RGS"/>
    <property type="match status" value="1"/>
</dbReference>
<dbReference type="PROSITE" id="PS50088">
    <property type="entry name" value="ANK_REPEAT"/>
    <property type="match status" value="1"/>
</dbReference>
<gene>
    <name evidence="7" type="ORF">FNF27_05711</name>
</gene>
<evidence type="ECO:0000259" key="6">
    <source>
        <dbReference type="PROSITE" id="PS50132"/>
    </source>
</evidence>
<feature type="compositionally biased region" description="Low complexity" evidence="5">
    <location>
        <begin position="1419"/>
        <end position="1444"/>
    </location>
</feature>
<dbReference type="InterPro" id="IPR036305">
    <property type="entry name" value="RGS_sf"/>
</dbReference>
<dbReference type="PROSITE" id="PS50132">
    <property type="entry name" value="RGS"/>
    <property type="match status" value="1"/>
</dbReference>
<dbReference type="OrthoDB" id="10507559at2759"/>
<feature type="domain" description="RGS" evidence="6">
    <location>
        <begin position="1138"/>
        <end position="1251"/>
    </location>
</feature>
<feature type="compositionally biased region" description="Low complexity" evidence="5">
    <location>
        <begin position="1695"/>
        <end position="1706"/>
    </location>
</feature>
<evidence type="ECO:0000313" key="7">
    <source>
        <dbReference type="EMBL" id="KAA0172850.1"/>
    </source>
</evidence>
<dbReference type="InterPro" id="IPR036770">
    <property type="entry name" value="Ankyrin_rpt-contain_sf"/>
</dbReference>
<dbReference type="Gene3D" id="1.25.40.20">
    <property type="entry name" value="Ankyrin repeat-containing domain"/>
    <property type="match status" value="2"/>
</dbReference>
<feature type="region of interest" description="Disordered" evidence="5">
    <location>
        <begin position="1683"/>
        <end position="1772"/>
    </location>
</feature>
<feature type="compositionally biased region" description="Acidic residues" evidence="5">
    <location>
        <begin position="583"/>
        <end position="607"/>
    </location>
</feature>
<feature type="coiled-coil region" evidence="4">
    <location>
        <begin position="814"/>
        <end position="841"/>
    </location>
</feature>
<keyword evidence="1" id="KW-0677">Repeat</keyword>
<accession>A0A5A8EA34</accession>
<dbReference type="CDD" id="cd19757">
    <property type="entry name" value="Bbox1"/>
    <property type="match status" value="1"/>
</dbReference>
<dbReference type="SUPFAM" id="SSF48403">
    <property type="entry name" value="Ankyrin repeat"/>
    <property type="match status" value="1"/>
</dbReference>
<feature type="region of interest" description="Disordered" evidence="5">
    <location>
        <begin position="1103"/>
        <end position="1122"/>
    </location>
</feature>
<dbReference type="Gene3D" id="3.30.70.3600">
    <property type="match status" value="1"/>
</dbReference>
<dbReference type="InterPro" id="IPR038145">
    <property type="entry name" value="EAGR_sf"/>
</dbReference>